<feature type="short sequence motif" description="'HIGH' region" evidence="9">
    <location>
        <begin position="131"/>
        <end position="141"/>
    </location>
</feature>
<evidence type="ECO:0000259" key="13">
    <source>
        <dbReference type="SMART" id="SM01016"/>
    </source>
</evidence>
<dbReference type="InterPro" id="IPR036695">
    <property type="entry name" value="Arg-tRNA-synth_N_sf"/>
</dbReference>
<evidence type="ECO:0000256" key="6">
    <source>
        <dbReference type="ARBA" id="ARBA00022917"/>
    </source>
</evidence>
<dbReference type="SUPFAM" id="SSF52374">
    <property type="entry name" value="Nucleotidylyl transferase"/>
    <property type="match status" value="1"/>
</dbReference>
<dbReference type="Pfam" id="PF00750">
    <property type="entry name" value="tRNA-synt_1d"/>
    <property type="match status" value="1"/>
</dbReference>
<dbReference type="PANTHER" id="PTHR11956">
    <property type="entry name" value="ARGINYL-TRNA SYNTHETASE"/>
    <property type="match status" value="1"/>
</dbReference>
<dbReference type="GO" id="GO:0006420">
    <property type="term" value="P:arginyl-tRNA aminoacylation"/>
    <property type="evidence" value="ECO:0007669"/>
    <property type="project" value="UniProtKB-UniRule"/>
</dbReference>
<evidence type="ECO:0000313" key="14">
    <source>
        <dbReference type="EMBL" id="KWT69366.1"/>
    </source>
</evidence>
<dbReference type="InterPro" id="IPR035684">
    <property type="entry name" value="ArgRS_core"/>
</dbReference>
<comment type="subunit">
    <text evidence="9">Monomer.</text>
</comment>
<dbReference type="Gene3D" id="1.10.730.10">
    <property type="entry name" value="Isoleucyl-tRNA Synthetase, Domain 1"/>
    <property type="match status" value="1"/>
</dbReference>
<reference evidence="14 15" key="1">
    <citation type="submission" date="2015-10" db="EMBL/GenBank/DDBJ databases">
        <title>Transcriptomic analysis of a linuron degrading triple-species bacterial consortium.</title>
        <authorList>
            <person name="Albers P."/>
        </authorList>
    </citation>
    <scope>NUCLEOTIDE SEQUENCE [LARGE SCALE GENOMIC DNA]</scope>
    <source>
        <strain evidence="14 15">WDL6</strain>
    </source>
</reference>
<comment type="catalytic activity">
    <reaction evidence="8 9">
        <text>tRNA(Arg) + L-arginine + ATP = L-arginyl-tRNA(Arg) + AMP + diphosphate</text>
        <dbReference type="Rhea" id="RHEA:20301"/>
        <dbReference type="Rhea" id="RHEA-COMP:9658"/>
        <dbReference type="Rhea" id="RHEA-COMP:9673"/>
        <dbReference type="ChEBI" id="CHEBI:30616"/>
        <dbReference type="ChEBI" id="CHEBI:32682"/>
        <dbReference type="ChEBI" id="CHEBI:33019"/>
        <dbReference type="ChEBI" id="CHEBI:78442"/>
        <dbReference type="ChEBI" id="CHEBI:78513"/>
        <dbReference type="ChEBI" id="CHEBI:456215"/>
        <dbReference type="EC" id="6.1.1.19"/>
    </reaction>
</comment>
<dbReference type="PROSITE" id="PS00178">
    <property type="entry name" value="AA_TRNA_LIGASE_I"/>
    <property type="match status" value="1"/>
</dbReference>
<dbReference type="Gene3D" id="3.40.50.620">
    <property type="entry name" value="HUPs"/>
    <property type="match status" value="1"/>
</dbReference>
<evidence type="ECO:0000256" key="3">
    <source>
        <dbReference type="ARBA" id="ARBA00022598"/>
    </source>
</evidence>
<dbReference type="InterPro" id="IPR005148">
    <property type="entry name" value="Arg-tRNA-synth_N"/>
</dbReference>
<evidence type="ECO:0000256" key="9">
    <source>
        <dbReference type="HAMAP-Rule" id="MF_00123"/>
    </source>
</evidence>
<dbReference type="InterPro" id="IPR009080">
    <property type="entry name" value="tRNAsynth_Ia_anticodon-bd"/>
</dbReference>
<organism evidence="14 15">
    <name type="scientific">Hyphomicrobium sulfonivorans</name>
    <dbReference type="NCBI Taxonomy" id="121290"/>
    <lineage>
        <taxon>Bacteria</taxon>
        <taxon>Pseudomonadati</taxon>
        <taxon>Pseudomonadota</taxon>
        <taxon>Alphaproteobacteria</taxon>
        <taxon>Hyphomicrobiales</taxon>
        <taxon>Hyphomicrobiaceae</taxon>
        <taxon>Hyphomicrobium</taxon>
    </lineage>
</organism>
<dbReference type="InterPro" id="IPR008909">
    <property type="entry name" value="DALR_anticod-bd"/>
</dbReference>
<dbReference type="NCBIfam" id="TIGR00456">
    <property type="entry name" value="argS"/>
    <property type="match status" value="1"/>
</dbReference>
<evidence type="ECO:0000256" key="7">
    <source>
        <dbReference type="ARBA" id="ARBA00023146"/>
    </source>
</evidence>
<evidence type="ECO:0000256" key="5">
    <source>
        <dbReference type="ARBA" id="ARBA00022840"/>
    </source>
</evidence>
<dbReference type="AlphaFoldDB" id="A0A109BIC8"/>
<dbReference type="Gene3D" id="3.30.1360.70">
    <property type="entry name" value="Arginyl tRNA synthetase N-terminal domain"/>
    <property type="match status" value="1"/>
</dbReference>
<dbReference type="STRING" id="121290.APY04_1449"/>
<keyword evidence="15" id="KW-1185">Reference proteome</keyword>
<sequence length="604" mass="66676">MDVFAQIESRVAAALEALKAEGQLPADLPASGFDVETPRDPTHGDLSTNAAMVLAKPARMKPRDIAEKLQARLEQDEDIASVSVAGPGFINITLQPGVWQRLVREILNAGAAYGRSEQGKGQRVNVEYVSANPTGPMHVGHCRGAVFGDALANLLAFVGYDVTREYYVNDAGGQVDVLARSVFLRYREALGEDIGAIPEGLYPGEYLKPVGEALAKEHGQSLLNMPEERWLPLVRTFAIEQIMPMIRDDLAALNIRHDVFFSEASLTQSGTDKVKEAIAALRAKDLIYEGRLPRPKGHEDDEWEDREQTLFRSTLFGDDEDRALMKSDGSYTYFAGDVAYHYDKLQRGYRHLVNVFGADHIGYIPRMLAVVAAFAGGTVERDAKGKLKSWQSSGGSTDLAIKVVNLVKLFKNGEPYKMSKRAGTFVTLRDVVDEVGRDPVRFMMLYRKELEQLDFDFAKVTEQSKDNPVFYVQYAHARAASAFRNAQNVFPDLAPRSAKVWEADLSGLTDAGELDLIKKLAQFPRLIAGAARAEEPHRLAFYLYDVASALHGQWTRGNDSPHLRFIQPEDGVMTAARLAMIAAVQQVISSGLSVLGVEAPESMR</sequence>
<dbReference type="InterPro" id="IPR001278">
    <property type="entry name" value="Arg-tRNA-ligase"/>
</dbReference>
<evidence type="ECO:0000256" key="2">
    <source>
        <dbReference type="ARBA" id="ARBA00022490"/>
    </source>
</evidence>
<evidence type="ECO:0000256" key="4">
    <source>
        <dbReference type="ARBA" id="ARBA00022741"/>
    </source>
</evidence>
<evidence type="ECO:0000256" key="1">
    <source>
        <dbReference type="ARBA" id="ARBA00005594"/>
    </source>
</evidence>
<keyword evidence="6 9" id="KW-0648">Protein biosynthesis</keyword>
<evidence type="ECO:0000256" key="11">
    <source>
        <dbReference type="SAM" id="MobiDB-lite"/>
    </source>
</evidence>
<dbReference type="SMART" id="SM00836">
    <property type="entry name" value="DALR_1"/>
    <property type="match status" value="1"/>
</dbReference>
<gene>
    <name evidence="9" type="primary">argS</name>
    <name evidence="14" type="ORF">APY04_1449</name>
</gene>
<dbReference type="SMART" id="SM01016">
    <property type="entry name" value="Arg_tRNA_synt_N"/>
    <property type="match status" value="1"/>
</dbReference>
<name>A0A109BIC8_HYPSL</name>
<dbReference type="FunFam" id="3.30.1360.70:FF:000003">
    <property type="entry name" value="Arginine--tRNA ligase"/>
    <property type="match status" value="1"/>
</dbReference>
<keyword evidence="2 9" id="KW-0963">Cytoplasm</keyword>
<feature type="region of interest" description="Disordered" evidence="11">
    <location>
        <begin position="27"/>
        <end position="46"/>
    </location>
</feature>
<dbReference type="Pfam" id="PF05746">
    <property type="entry name" value="DALR_1"/>
    <property type="match status" value="1"/>
</dbReference>
<evidence type="ECO:0000259" key="12">
    <source>
        <dbReference type="SMART" id="SM00836"/>
    </source>
</evidence>
<comment type="similarity">
    <text evidence="1 9 10">Belongs to the class-I aminoacyl-tRNA synthetase family.</text>
</comment>
<dbReference type="OrthoDB" id="9803211at2"/>
<dbReference type="EMBL" id="LMTR01000045">
    <property type="protein sequence ID" value="KWT69366.1"/>
    <property type="molecule type" value="Genomic_DNA"/>
</dbReference>
<proteinExistence type="inferred from homology"/>
<keyword evidence="7 9" id="KW-0030">Aminoacyl-tRNA synthetase</keyword>
<dbReference type="PRINTS" id="PR01038">
    <property type="entry name" value="TRNASYNTHARG"/>
</dbReference>
<dbReference type="HAMAP" id="MF_00123">
    <property type="entry name" value="Arg_tRNA_synth"/>
    <property type="match status" value="1"/>
</dbReference>
<dbReference type="SUPFAM" id="SSF47323">
    <property type="entry name" value="Anticodon-binding domain of a subclass of class I aminoacyl-tRNA synthetases"/>
    <property type="match status" value="1"/>
</dbReference>
<comment type="subcellular location">
    <subcellularLocation>
        <location evidence="9">Cytoplasm</location>
    </subcellularLocation>
</comment>
<dbReference type="Proteomes" id="UP000059074">
    <property type="component" value="Unassembled WGS sequence"/>
</dbReference>
<protein>
    <recommendedName>
        <fullName evidence="9">Arginine--tRNA ligase</fullName>
        <ecNumber evidence="9">6.1.1.19</ecNumber>
    </recommendedName>
    <alternativeName>
        <fullName evidence="9">Arginyl-tRNA synthetase</fullName>
        <shortName evidence="9">ArgRS</shortName>
    </alternativeName>
</protein>
<feature type="domain" description="Arginyl tRNA synthetase N-terminal" evidence="13">
    <location>
        <begin position="5"/>
        <end position="94"/>
    </location>
</feature>
<dbReference type="GO" id="GO:0005737">
    <property type="term" value="C:cytoplasm"/>
    <property type="evidence" value="ECO:0007669"/>
    <property type="project" value="UniProtKB-SubCell"/>
</dbReference>
<evidence type="ECO:0000256" key="10">
    <source>
        <dbReference type="RuleBase" id="RU363038"/>
    </source>
</evidence>
<keyword evidence="5 9" id="KW-0067">ATP-binding</keyword>
<dbReference type="SUPFAM" id="SSF55190">
    <property type="entry name" value="Arginyl-tRNA synthetase (ArgRS), N-terminal 'additional' domain"/>
    <property type="match status" value="1"/>
</dbReference>
<dbReference type="GO" id="GO:0004814">
    <property type="term" value="F:arginine-tRNA ligase activity"/>
    <property type="evidence" value="ECO:0007669"/>
    <property type="project" value="UniProtKB-UniRule"/>
</dbReference>
<dbReference type="Pfam" id="PF03485">
    <property type="entry name" value="Arg_tRNA_synt_N"/>
    <property type="match status" value="1"/>
</dbReference>
<dbReference type="InterPro" id="IPR001412">
    <property type="entry name" value="aa-tRNA-synth_I_CS"/>
</dbReference>
<feature type="domain" description="DALR anticodon binding" evidence="12">
    <location>
        <begin position="472"/>
        <end position="603"/>
    </location>
</feature>
<comment type="caution">
    <text evidence="14">The sequence shown here is derived from an EMBL/GenBank/DDBJ whole genome shotgun (WGS) entry which is preliminary data.</text>
</comment>
<accession>A0A109BIC8</accession>
<evidence type="ECO:0000256" key="8">
    <source>
        <dbReference type="ARBA" id="ARBA00049339"/>
    </source>
</evidence>
<evidence type="ECO:0000313" key="15">
    <source>
        <dbReference type="Proteomes" id="UP000059074"/>
    </source>
</evidence>
<dbReference type="PANTHER" id="PTHR11956:SF5">
    <property type="entry name" value="ARGININE--TRNA LIGASE, CYTOPLASMIC"/>
    <property type="match status" value="1"/>
</dbReference>
<dbReference type="CDD" id="cd00671">
    <property type="entry name" value="ArgRS_core"/>
    <property type="match status" value="1"/>
</dbReference>
<keyword evidence="3 9" id="KW-0436">Ligase</keyword>
<dbReference type="GO" id="GO:0005524">
    <property type="term" value="F:ATP binding"/>
    <property type="evidence" value="ECO:0007669"/>
    <property type="project" value="UniProtKB-UniRule"/>
</dbReference>
<dbReference type="InterPro" id="IPR014729">
    <property type="entry name" value="Rossmann-like_a/b/a_fold"/>
</dbReference>
<keyword evidence="4 9" id="KW-0547">Nucleotide-binding</keyword>
<dbReference type="EC" id="6.1.1.19" evidence="9"/>
<dbReference type="PATRIC" id="fig|121290.4.peg.2684"/>
<dbReference type="RefSeq" id="WP_083509565.1">
    <property type="nucleotide sequence ID" value="NZ_LMTR01000045.1"/>
</dbReference>